<dbReference type="EMBL" id="BTGU01007780">
    <property type="protein sequence ID" value="GMN20976.1"/>
    <property type="molecule type" value="Genomic_DNA"/>
</dbReference>
<sequence>MICFLPQRKSVHTEQPRKDMNPSTCTPPDSEDISGSLSSDAPVWISSKVAYERTGINELEIAADPSKPLPEEGTFISPLRKMRNWMGYPSSQEEDGAISSMQMLNYHLTTNFHHLA</sequence>
<feature type="region of interest" description="Disordered" evidence="1">
    <location>
        <begin position="7"/>
        <end position="38"/>
    </location>
</feature>
<dbReference type="AlphaFoldDB" id="A0AA87ZAF2"/>
<protein>
    <submittedName>
        <fullName evidence="2">Uncharacterized protein</fullName>
    </submittedName>
</protein>
<gene>
    <name evidence="2" type="ORF">TIFTF001_050087</name>
</gene>
<reference evidence="2" key="1">
    <citation type="submission" date="2023-07" db="EMBL/GenBank/DDBJ databases">
        <title>draft genome sequence of fig (Ficus carica).</title>
        <authorList>
            <person name="Takahashi T."/>
            <person name="Nishimura K."/>
        </authorList>
    </citation>
    <scope>NUCLEOTIDE SEQUENCE</scope>
</reference>
<comment type="caution">
    <text evidence="2">The sequence shown here is derived from an EMBL/GenBank/DDBJ whole genome shotgun (WGS) entry which is preliminary data.</text>
</comment>
<evidence type="ECO:0000313" key="3">
    <source>
        <dbReference type="Proteomes" id="UP001187192"/>
    </source>
</evidence>
<feature type="compositionally biased region" description="Basic and acidic residues" evidence="1">
    <location>
        <begin position="11"/>
        <end position="20"/>
    </location>
</feature>
<evidence type="ECO:0000256" key="1">
    <source>
        <dbReference type="SAM" id="MobiDB-lite"/>
    </source>
</evidence>
<feature type="compositionally biased region" description="Polar residues" evidence="1">
    <location>
        <begin position="21"/>
        <end position="38"/>
    </location>
</feature>
<name>A0AA87ZAF2_FICCA</name>
<accession>A0AA87ZAF2</accession>
<keyword evidence="3" id="KW-1185">Reference proteome</keyword>
<dbReference type="Proteomes" id="UP001187192">
    <property type="component" value="Unassembled WGS sequence"/>
</dbReference>
<evidence type="ECO:0000313" key="2">
    <source>
        <dbReference type="EMBL" id="GMN20976.1"/>
    </source>
</evidence>
<proteinExistence type="predicted"/>
<organism evidence="2 3">
    <name type="scientific">Ficus carica</name>
    <name type="common">Common fig</name>
    <dbReference type="NCBI Taxonomy" id="3494"/>
    <lineage>
        <taxon>Eukaryota</taxon>
        <taxon>Viridiplantae</taxon>
        <taxon>Streptophyta</taxon>
        <taxon>Embryophyta</taxon>
        <taxon>Tracheophyta</taxon>
        <taxon>Spermatophyta</taxon>
        <taxon>Magnoliopsida</taxon>
        <taxon>eudicotyledons</taxon>
        <taxon>Gunneridae</taxon>
        <taxon>Pentapetalae</taxon>
        <taxon>rosids</taxon>
        <taxon>fabids</taxon>
        <taxon>Rosales</taxon>
        <taxon>Moraceae</taxon>
        <taxon>Ficeae</taxon>
        <taxon>Ficus</taxon>
    </lineage>
</organism>